<dbReference type="Proteomes" id="UP000006727">
    <property type="component" value="Chromosome 26"/>
</dbReference>
<dbReference type="PROSITE" id="PS51294">
    <property type="entry name" value="HTH_MYB"/>
    <property type="match status" value="2"/>
</dbReference>
<keyword evidence="2" id="KW-0677">Repeat</keyword>
<dbReference type="CDD" id="cd00167">
    <property type="entry name" value="SANT"/>
    <property type="match status" value="2"/>
</dbReference>
<dbReference type="EMBL" id="ABEU02000026">
    <property type="status" value="NOT_ANNOTATED_CDS"/>
    <property type="molecule type" value="Genomic_DNA"/>
</dbReference>
<feature type="domain" description="HTH myb-type" evidence="9">
    <location>
        <begin position="146"/>
        <end position="200"/>
    </location>
</feature>
<sequence>RDITVHKVAVEKLLISCTVSTITECFHTEVAWRYIAFYTYMPPATKGAEIGKPGSPQEFNRHNRSCAALPTVVGGAAAAGSSNMGRSQCSKGEGGIYKGPWTEAEDTTLSAYIKAHGEGNWRLLPKCAGLSRCGKSCRLRWLNYLRPGLKKGKFSWDEEDLIVTLHALLGNRWSLIAGRIPGRTDNEIKNYWNTHLSRKLRNKGIDPCDHKVGQLTLNSKYTVDRSNSELYAGEFIHQQPTTSAEKCTTTSSPAYSKHHSPADDYEHLALPPVKRIPPVQGKTISSPNLSYPTYSISDGSNSSGEDEYLCPYGQLCCMDWISASDNHVLECPPDRSHHYSVEQQNPVFNADMSTLSISDFDCLDFDIKEFQDDAANSDL</sequence>
<dbReference type="SUPFAM" id="SSF46689">
    <property type="entry name" value="Homeodomain-like"/>
    <property type="match status" value="1"/>
</dbReference>
<dbReference type="FunFam" id="1.10.10.60:FF:000394">
    <property type="entry name" value="MYB transcription factor"/>
    <property type="match status" value="1"/>
</dbReference>
<evidence type="ECO:0000256" key="2">
    <source>
        <dbReference type="ARBA" id="ARBA00022737"/>
    </source>
</evidence>
<keyword evidence="6" id="KW-0539">Nucleus</keyword>
<evidence type="ECO:0000256" key="3">
    <source>
        <dbReference type="ARBA" id="ARBA00023015"/>
    </source>
</evidence>
<feature type="domain" description="Myb-like" evidence="8">
    <location>
        <begin position="146"/>
        <end position="196"/>
    </location>
</feature>
<accession>A0A7I4D2Y8</accession>
<name>A0A7I4D2Y8_PHYPA</name>
<keyword evidence="11" id="KW-1185">Reference proteome</keyword>
<organism evidence="10 11">
    <name type="scientific">Physcomitrium patens</name>
    <name type="common">Spreading-leaved earth moss</name>
    <name type="synonym">Physcomitrella patens</name>
    <dbReference type="NCBI Taxonomy" id="3218"/>
    <lineage>
        <taxon>Eukaryota</taxon>
        <taxon>Viridiplantae</taxon>
        <taxon>Streptophyta</taxon>
        <taxon>Embryophyta</taxon>
        <taxon>Bryophyta</taxon>
        <taxon>Bryophytina</taxon>
        <taxon>Bryopsida</taxon>
        <taxon>Funariidae</taxon>
        <taxon>Funariales</taxon>
        <taxon>Funariaceae</taxon>
        <taxon>Physcomitrium</taxon>
    </lineage>
</organism>
<dbReference type="InterPro" id="IPR017930">
    <property type="entry name" value="Myb_dom"/>
</dbReference>
<dbReference type="AlphaFoldDB" id="A0A7I4D2Y8"/>
<evidence type="ECO:0000256" key="7">
    <source>
        <dbReference type="SAM" id="MobiDB-lite"/>
    </source>
</evidence>
<evidence type="ECO:0000313" key="11">
    <source>
        <dbReference type="Proteomes" id="UP000006727"/>
    </source>
</evidence>
<dbReference type="Gene3D" id="1.10.10.60">
    <property type="entry name" value="Homeodomain-like"/>
    <property type="match status" value="2"/>
</dbReference>
<evidence type="ECO:0000256" key="5">
    <source>
        <dbReference type="ARBA" id="ARBA00023163"/>
    </source>
</evidence>
<dbReference type="FunFam" id="1.10.10.60:FF:000001">
    <property type="entry name" value="MYB-related transcription factor"/>
    <property type="match status" value="1"/>
</dbReference>
<evidence type="ECO:0000259" key="8">
    <source>
        <dbReference type="PROSITE" id="PS50090"/>
    </source>
</evidence>
<dbReference type="SMART" id="SM00717">
    <property type="entry name" value="SANT"/>
    <property type="match status" value="2"/>
</dbReference>
<keyword evidence="5" id="KW-0804">Transcription</keyword>
<evidence type="ECO:0000259" key="9">
    <source>
        <dbReference type="PROSITE" id="PS51294"/>
    </source>
</evidence>
<feature type="region of interest" description="Disordered" evidence="7">
    <location>
        <begin position="242"/>
        <end position="262"/>
    </location>
</feature>
<keyword evidence="3" id="KW-0805">Transcription regulation</keyword>
<dbReference type="InterPro" id="IPR009057">
    <property type="entry name" value="Homeodomain-like_sf"/>
</dbReference>
<evidence type="ECO:0000313" key="10">
    <source>
        <dbReference type="EnsemblPlants" id="Pp3c26_13600V3.3"/>
    </source>
</evidence>
<keyword evidence="4" id="KW-0238">DNA-binding</keyword>
<reference evidence="10 11" key="2">
    <citation type="journal article" date="2018" name="Plant J.">
        <title>The Physcomitrella patens chromosome-scale assembly reveals moss genome structure and evolution.</title>
        <authorList>
            <person name="Lang D."/>
            <person name="Ullrich K.K."/>
            <person name="Murat F."/>
            <person name="Fuchs J."/>
            <person name="Jenkins J."/>
            <person name="Haas F.B."/>
            <person name="Piednoel M."/>
            <person name="Gundlach H."/>
            <person name="Van Bel M."/>
            <person name="Meyberg R."/>
            <person name="Vives C."/>
            <person name="Morata J."/>
            <person name="Symeonidi A."/>
            <person name="Hiss M."/>
            <person name="Muchero W."/>
            <person name="Kamisugi Y."/>
            <person name="Saleh O."/>
            <person name="Blanc G."/>
            <person name="Decker E.L."/>
            <person name="van Gessel N."/>
            <person name="Grimwood J."/>
            <person name="Hayes R.D."/>
            <person name="Graham S.W."/>
            <person name="Gunter L.E."/>
            <person name="McDaniel S.F."/>
            <person name="Hoernstein S.N.W."/>
            <person name="Larsson A."/>
            <person name="Li F.W."/>
            <person name="Perroud P.F."/>
            <person name="Phillips J."/>
            <person name="Ranjan P."/>
            <person name="Rokshar D.S."/>
            <person name="Rothfels C.J."/>
            <person name="Schneider L."/>
            <person name="Shu S."/>
            <person name="Stevenson D.W."/>
            <person name="Thummler F."/>
            <person name="Tillich M."/>
            <person name="Villarreal Aguilar J.C."/>
            <person name="Widiez T."/>
            <person name="Wong G.K."/>
            <person name="Wymore A."/>
            <person name="Zhang Y."/>
            <person name="Zimmer A.D."/>
            <person name="Quatrano R.S."/>
            <person name="Mayer K.F.X."/>
            <person name="Goodstein D."/>
            <person name="Casacuberta J.M."/>
            <person name="Vandepoele K."/>
            <person name="Reski R."/>
            <person name="Cuming A.C."/>
            <person name="Tuskan G.A."/>
            <person name="Maumus F."/>
            <person name="Salse J."/>
            <person name="Schmutz J."/>
            <person name="Rensing S.A."/>
        </authorList>
    </citation>
    <scope>NUCLEOTIDE SEQUENCE [LARGE SCALE GENOMIC DNA]</scope>
    <source>
        <strain evidence="10 11">cv. Gransden 2004</strain>
    </source>
</reference>
<dbReference type="PANTHER" id="PTHR10641:SF1408">
    <property type="entry name" value="R2R3-MYB TRANSCRIPTION FACTOR"/>
    <property type="match status" value="1"/>
</dbReference>
<evidence type="ECO:0000256" key="4">
    <source>
        <dbReference type="ARBA" id="ARBA00023125"/>
    </source>
</evidence>
<evidence type="ECO:0000256" key="6">
    <source>
        <dbReference type="ARBA" id="ARBA00023242"/>
    </source>
</evidence>
<reference evidence="10 11" key="1">
    <citation type="journal article" date="2008" name="Science">
        <title>The Physcomitrella genome reveals evolutionary insights into the conquest of land by plants.</title>
        <authorList>
            <person name="Rensing S."/>
            <person name="Lang D."/>
            <person name="Zimmer A."/>
            <person name="Terry A."/>
            <person name="Salamov A."/>
            <person name="Shapiro H."/>
            <person name="Nishiyama T."/>
            <person name="Perroud P.-F."/>
            <person name="Lindquist E."/>
            <person name="Kamisugi Y."/>
            <person name="Tanahashi T."/>
            <person name="Sakakibara K."/>
            <person name="Fujita T."/>
            <person name="Oishi K."/>
            <person name="Shin-I T."/>
            <person name="Kuroki Y."/>
            <person name="Toyoda A."/>
            <person name="Suzuki Y."/>
            <person name="Hashimoto A."/>
            <person name="Yamaguchi K."/>
            <person name="Sugano A."/>
            <person name="Kohara Y."/>
            <person name="Fujiyama A."/>
            <person name="Anterola A."/>
            <person name="Aoki S."/>
            <person name="Ashton N."/>
            <person name="Barbazuk W.B."/>
            <person name="Barker E."/>
            <person name="Bennetzen J."/>
            <person name="Bezanilla M."/>
            <person name="Blankenship R."/>
            <person name="Cho S.H."/>
            <person name="Dutcher S."/>
            <person name="Estelle M."/>
            <person name="Fawcett J.A."/>
            <person name="Gundlach H."/>
            <person name="Hanada K."/>
            <person name="Heyl A."/>
            <person name="Hicks K.A."/>
            <person name="Hugh J."/>
            <person name="Lohr M."/>
            <person name="Mayer K."/>
            <person name="Melkozernov A."/>
            <person name="Murata T."/>
            <person name="Nelson D."/>
            <person name="Pils B."/>
            <person name="Prigge M."/>
            <person name="Reiss B."/>
            <person name="Renner T."/>
            <person name="Rombauts S."/>
            <person name="Rushton P."/>
            <person name="Sanderfoot A."/>
            <person name="Schween G."/>
            <person name="Shiu S.-H."/>
            <person name="Stueber K."/>
            <person name="Theodoulou F.L."/>
            <person name="Tu H."/>
            <person name="Van de Peer Y."/>
            <person name="Verrier P.J."/>
            <person name="Waters E."/>
            <person name="Wood A."/>
            <person name="Yang L."/>
            <person name="Cove D."/>
            <person name="Cuming A."/>
            <person name="Hasebe M."/>
            <person name="Lucas S."/>
            <person name="Mishler D.B."/>
            <person name="Reski R."/>
            <person name="Grigoriev I."/>
            <person name="Quatrano R.S."/>
            <person name="Boore J.L."/>
        </authorList>
    </citation>
    <scope>NUCLEOTIDE SEQUENCE [LARGE SCALE GENOMIC DNA]</scope>
    <source>
        <strain evidence="10 11">cv. Gransden 2004</strain>
    </source>
</reference>
<dbReference type="InterPro" id="IPR001005">
    <property type="entry name" value="SANT/Myb"/>
</dbReference>
<feature type="domain" description="Myb-like" evidence="8">
    <location>
        <begin position="93"/>
        <end position="145"/>
    </location>
</feature>
<reference evidence="10" key="3">
    <citation type="submission" date="2020-12" db="UniProtKB">
        <authorList>
            <consortium name="EnsemblPlants"/>
        </authorList>
    </citation>
    <scope>IDENTIFICATION</scope>
</reference>
<evidence type="ECO:0000256" key="1">
    <source>
        <dbReference type="ARBA" id="ARBA00004123"/>
    </source>
</evidence>
<comment type="subcellular location">
    <subcellularLocation>
        <location evidence="1">Nucleus</location>
    </subcellularLocation>
</comment>
<evidence type="ECO:0008006" key="12">
    <source>
        <dbReference type="Google" id="ProtNLM"/>
    </source>
</evidence>
<dbReference type="GO" id="GO:0005634">
    <property type="term" value="C:nucleus"/>
    <property type="evidence" value="ECO:0007669"/>
    <property type="project" value="UniProtKB-SubCell"/>
</dbReference>
<dbReference type="PROSITE" id="PS50090">
    <property type="entry name" value="MYB_LIKE"/>
    <property type="match status" value="2"/>
</dbReference>
<dbReference type="Pfam" id="PF00249">
    <property type="entry name" value="Myb_DNA-binding"/>
    <property type="match status" value="2"/>
</dbReference>
<feature type="domain" description="HTH myb-type" evidence="9">
    <location>
        <begin position="98"/>
        <end position="145"/>
    </location>
</feature>
<dbReference type="InParanoid" id="A0A7I4D2Y8"/>
<gene>
    <name evidence="10" type="primary">LOC112277807</name>
</gene>
<dbReference type="PANTHER" id="PTHR10641">
    <property type="entry name" value="MYB FAMILY TRANSCRIPTION FACTOR"/>
    <property type="match status" value="1"/>
</dbReference>
<dbReference type="GO" id="GO:0000976">
    <property type="term" value="F:transcription cis-regulatory region binding"/>
    <property type="evidence" value="ECO:0007669"/>
    <property type="project" value="UniProtKB-ARBA"/>
</dbReference>
<dbReference type="InterPro" id="IPR015495">
    <property type="entry name" value="Myb_TF_plants"/>
</dbReference>
<proteinExistence type="predicted"/>
<protein>
    <recommendedName>
        <fullName evidence="12">R2R3-MYB transcription factor</fullName>
    </recommendedName>
</protein>
<dbReference type="EnsemblPlants" id="Pp3c26_13600V3.3">
    <property type="protein sequence ID" value="Pp3c26_13600V3.3"/>
    <property type="gene ID" value="Pp3c26_13600"/>
</dbReference>
<dbReference type="Gramene" id="Pp3c26_13600V3.3">
    <property type="protein sequence ID" value="Pp3c26_13600V3.3"/>
    <property type="gene ID" value="Pp3c26_13600"/>
</dbReference>
<dbReference type="GO" id="GO:0051707">
    <property type="term" value="P:response to other organism"/>
    <property type="evidence" value="ECO:0007669"/>
    <property type="project" value="UniProtKB-ARBA"/>
</dbReference>
<feature type="compositionally biased region" description="Polar residues" evidence="7">
    <location>
        <begin position="242"/>
        <end position="254"/>
    </location>
</feature>